<evidence type="ECO:0000313" key="4">
    <source>
        <dbReference type="Proteomes" id="UP000566819"/>
    </source>
</evidence>
<evidence type="ECO:0000259" key="2">
    <source>
        <dbReference type="PROSITE" id="PS50097"/>
    </source>
</evidence>
<gene>
    <name evidence="3" type="ORF">G7Y89_g2081</name>
</gene>
<dbReference type="AlphaFoldDB" id="A0A8H4RVR1"/>
<dbReference type="Pfam" id="PF00651">
    <property type="entry name" value="BTB"/>
    <property type="match status" value="1"/>
</dbReference>
<dbReference type="InterPro" id="IPR000210">
    <property type="entry name" value="BTB/POZ_dom"/>
</dbReference>
<organism evidence="3 4">
    <name type="scientific">Cudoniella acicularis</name>
    <dbReference type="NCBI Taxonomy" id="354080"/>
    <lineage>
        <taxon>Eukaryota</taxon>
        <taxon>Fungi</taxon>
        <taxon>Dikarya</taxon>
        <taxon>Ascomycota</taxon>
        <taxon>Pezizomycotina</taxon>
        <taxon>Leotiomycetes</taxon>
        <taxon>Helotiales</taxon>
        <taxon>Tricladiaceae</taxon>
        <taxon>Cudoniella</taxon>
    </lineage>
</organism>
<dbReference type="CDD" id="cd18186">
    <property type="entry name" value="BTB_POZ_ZBTB_KLHL-like"/>
    <property type="match status" value="1"/>
</dbReference>
<protein>
    <recommendedName>
        <fullName evidence="2">BTB domain-containing protein</fullName>
    </recommendedName>
</protein>
<comment type="caution">
    <text evidence="3">The sequence shown here is derived from an EMBL/GenBank/DDBJ whole genome shotgun (WGS) entry which is preliminary data.</text>
</comment>
<proteinExistence type="predicted"/>
<dbReference type="EMBL" id="JAAMPI010000088">
    <property type="protein sequence ID" value="KAF4635991.1"/>
    <property type="molecule type" value="Genomic_DNA"/>
</dbReference>
<feature type="compositionally biased region" description="Basic and acidic residues" evidence="1">
    <location>
        <begin position="138"/>
        <end position="189"/>
    </location>
</feature>
<name>A0A8H4RVR1_9HELO</name>
<feature type="domain" description="BTB" evidence="2">
    <location>
        <begin position="201"/>
        <end position="271"/>
    </location>
</feature>
<dbReference type="OrthoDB" id="194443at2759"/>
<dbReference type="PROSITE" id="PS50097">
    <property type="entry name" value="BTB"/>
    <property type="match status" value="1"/>
</dbReference>
<sequence>MPPSATTQKLPRKRHMATDIVLLAESLPISQVISLLNRELVYRKRKTTGGFSKAIHITNADVARARENFKDNIEQRVKPPTLQELIEWSLKYGDSGLLVGGTAETSTPPNFTDGAILFNWDWDWELDSDSESEEEEDMGQKNKKREEVRQVEEKQEAGGKEEIFIEELLSKDDHDDNHTKHENVRRPETHSDEVCKVLGACPHVLQIVVQNAQMTCHSGLLSLYSEFFDKECNTTEEIRNRKEIDLTEDFSPKEMSAFISWAYSSKVESTLALEKLWGLGWRLESPRFMNAVMQLFFDNYAYGKGKWLSASTVEFVYTNMRRKSPLRQFVKHHIIANGPLSARSLTGRQYGFEAEWKALIRKGGDLASDIAVESSFSNDDPSQSPCRPERWAKYLLPITTRPTEEIVNGTLRLKIEDPDVSEWH</sequence>
<evidence type="ECO:0000313" key="3">
    <source>
        <dbReference type="EMBL" id="KAF4635991.1"/>
    </source>
</evidence>
<dbReference type="Gene3D" id="3.30.710.10">
    <property type="entry name" value="Potassium Channel Kv1.1, Chain A"/>
    <property type="match status" value="1"/>
</dbReference>
<dbReference type="InterPro" id="IPR011333">
    <property type="entry name" value="SKP1/BTB/POZ_sf"/>
</dbReference>
<reference evidence="3 4" key="1">
    <citation type="submission" date="2020-03" db="EMBL/GenBank/DDBJ databases">
        <title>Draft Genome Sequence of Cudoniella acicularis.</title>
        <authorList>
            <person name="Buettner E."/>
            <person name="Kellner H."/>
        </authorList>
    </citation>
    <scope>NUCLEOTIDE SEQUENCE [LARGE SCALE GENOMIC DNA]</scope>
    <source>
        <strain evidence="3 4">DSM 108380</strain>
    </source>
</reference>
<accession>A0A8H4RVR1</accession>
<dbReference type="Proteomes" id="UP000566819">
    <property type="component" value="Unassembled WGS sequence"/>
</dbReference>
<feature type="region of interest" description="Disordered" evidence="1">
    <location>
        <begin position="129"/>
        <end position="189"/>
    </location>
</feature>
<evidence type="ECO:0000256" key="1">
    <source>
        <dbReference type="SAM" id="MobiDB-lite"/>
    </source>
</evidence>
<keyword evidence="4" id="KW-1185">Reference proteome</keyword>